<feature type="compositionally biased region" description="Low complexity" evidence="10">
    <location>
        <begin position="290"/>
        <end position="301"/>
    </location>
</feature>
<gene>
    <name evidence="11" type="ORF">Ctob_010716</name>
</gene>
<dbReference type="UniPathway" id="UPA00989"/>
<dbReference type="GO" id="GO:0008176">
    <property type="term" value="F:tRNA (guanine(46)-N7)-methyltransferase activity"/>
    <property type="evidence" value="ECO:0007669"/>
    <property type="project" value="UniProtKB-UniRule"/>
</dbReference>
<keyword evidence="12" id="KW-1185">Reference proteome</keyword>
<accession>A0A0M0JNJ0</accession>
<evidence type="ECO:0000256" key="1">
    <source>
        <dbReference type="ARBA" id="ARBA00000142"/>
    </source>
</evidence>
<dbReference type="EMBL" id="JWZX01002650">
    <property type="protein sequence ID" value="KOO27882.1"/>
    <property type="molecule type" value="Genomic_DNA"/>
</dbReference>
<proteinExistence type="inferred from homology"/>
<evidence type="ECO:0000313" key="11">
    <source>
        <dbReference type="EMBL" id="KOO27882.1"/>
    </source>
</evidence>
<keyword evidence="8 9" id="KW-0539">Nucleus</keyword>
<dbReference type="InterPro" id="IPR025763">
    <property type="entry name" value="Trm8_euk"/>
</dbReference>
<keyword evidence="6 9" id="KW-0819">tRNA processing</keyword>
<dbReference type="PROSITE" id="PS51625">
    <property type="entry name" value="SAM_MT_TRMB"/>
    <property type="match status" value="1"/>
</dbReference>
<dbReference type="GO" id="GO:0043527">
    <property type="term" value="C:tRNA methyltransferase complex"/>
    <property type="evidence" value="ECO:0007669"/>
    <property type="project" value="TreeGrafter"/>
</dbReference>
<organism evidence="11 12">
    <name type="scientific">Chrysochromulina tobinii</name>
    <dbReference type="NCBI Taxonomy" id="1460289"/>
    <lineage>
        <taxon>Eukaryota</taxon>
        <taxon>Haptista</taxon>
        <taxon>Haptophyta</taxon>
        <taxon>Prymnesiophyceae</taxon>
        <taxon>Prymnesiales</taxon>
        <taxon>Chrysochromulinaceae</taxon>
        <taxon>Chrysochromulina</taxon>
    </lineage>
</organism>
<keyword evidence="7 9" id="KW-0694">RNA-binding</keyword>
<keyword evidence="5 9" id="KW-0949">S-adenosyl-L-methionine</keyword>
<dbReference type="Proteomes" id="UP000037460">
    <property type="component" value="Unassembled WGS sequence"/>
</dbReference>
<dbReference type="HAMAP" id="MF_03055">
    <property type="entry name" value="tRNA_methyltr_TrmB_euk"/>
    <property type="match status" value="1"/>
</dbReference>
<comment type="function">
    <text evidence="9">Catalyzes the formation of N(7)-methylguanine at position 46 (m7G46) in tRNA.</text>
</comment>
<comment type="pathway">
    <text evidence="9">tRNA modification; N(7)-methylguanine-tRNA biosynthesis.</text>
</comment>
<dbReference type="SUPFAM" id="SSF53335">
    <property type="entry name" value="S-adenosyl-L-methionine-dependent methyltransferases"/>
    <property type="match status" value="1"/>
</dbReference>
<feature type="binding site" evidence="9">
    <location>
        <begin position="96"/>
        <end position="97"/>
    </location>
    <ligand>
        <name>S-adenosyl-L-methionine</name>
        <dbReference type="ChEBI" id="CHEBI:59789"/>
    </ligand>
</feature>
<evidence type="ECO:0000256" key="8">
    <source>
        <dbReference type="ARBA" id="ARBA00023242"/>
    </source>
</evidence>
<protein>
    <recommendedName>
        <fullName evidence="9">tRNA (guanine-N(7)-)-methyltransferase</fullName>
        <ecNumber evidence="9">2.1.1.33</ecNumber>
    </recommendedName>
    <alternativeName>
        <fullName evidence="9">tRNA (guanine(46)-N(7))-methyltransferase</fullName>
    </alternativeName>
    <alternativeName>
        <fullName evidence="9">tRNA(m7G46)-methyltransferase</fullName>
    </alternativeName>
</protein>
<dbReference type="PANTHER" id="PTHR23417">
    <property type="entry name" value="3-DEOXY-D-MANNO-OCTULOSONIC-ACID TRANSFERASE/TRNA GUANINE-N 7 - -METHYLTRANSFERASE"/>
    <property type="match status" value="1"/>
</dbReference>
<dbReference type="GO" id="GO:0000049">
    <property type="term" value="F:tRNA binding"/>
    <property type="evidence" value="ECO:0007669"/>
    <property type="project" value="UniProtKB-UniRule"/>
</dbReference>
<evidence type="ECO:0000256" key="9">
    <source>
        <dbReference type="HAMAP-Rule" id="MF_03055"/>
    </source>
</evidence>
<feature type="binding site" evidence="9">
    <location>
        <begin position="158"/>
        <end position="159"/>
    </location>
    <ligand>
        <name>S-adenosyl-L-methionine</name>
        <dbReference type="ChEBI" id="CHEBI:59789"/>
    </ligand>
</feature>
<comment type="catalytic activity">
    <reaction evidence="1 9">
        <text>guanosine(46) in tRNA + S-adenosyl-L-methionine = N(7)-methylguanosine(46) in tRNA + S-adenosyl-L-homocysteine</text>
        <dbReference type="Rhea" id="RHEA:42708"/>
        <dbReference type="Rhea" id="RHEA-COMP:10188"/>
        <dbReference type="Rhea" id="RHEA-COMP:10189"/>
        <dbReference type="ChEBI" id="CHEBI:57856"/>
        <dbReference type="ChEBI" id="CHEBI:59789"/>
        <dbReference type="ChEBI" id="CHEBI:74269"/>
        <dbReference type="ChEBI" id="CHEBI:74480"/>
        <dbReference type="EC" id="2.1.1.33"/>
    </reaction>
</comment>
<dbReference type="OrthoDB" id="47276at2759"/>
<dbReference type="CDD" id="cd02440">
    <property type="entry name" value="AdoMet_MTases"/>
    <property type="match status" value="1"/>
</dbReference>
<dbReference type="InterPro" id="IPR029063">
    <property type="entry name" value="SAM-dependent_MTases_sf"/>
</dbReference>
<dbReference type="AlphaFoldDB" id="A0A0M0JNJ0"/>
<dbReference type="Pfam" id="PF02390">
    <property type="entry name" value="Methyltransf_4"/>
    <property type="match status" value="1"/>
</dbReference>
<feature type="compositionally biased region" description="Basic and acidic residues" evidence="10">
    <location>
        <begin position="307"/>
        <end position="316"/>
    </location>
</feature>
<keyword evidence="3 9" id="KW-0489">Methyltransferase</keyword>
<dbReference type="EC" id="2.1.1.33" evidence="9"/>
<dbReference type="PANTHER" id="PTHR23417:SF16">
    <property type="entry name" value="TRNA (GUANINE-N(7)-)-METHYLTRANSFERASE"/>
    <property type="match status" value="1"/>
</dbReference>
<evidence type="ECO:0000256" key="7">
    <source>
        <dbReference type="ARBA" id="ARBA00022884"/>
    </source>
</evidence>
<evidence type="ECO:0000256" key="4">
    <source>
        <dbReference type="ARBA" id="ARBA00022679"/>
    </source>
</evidence>
<evidence type="ECO:0000256" key="3">
    <source>
        <dbReference type="ARBA" id="ARBA00022603"/>
    </source>
</evidence>
<feature type="binding site" evidence="9">
    <location>
        <position position="73"/>
    </location>
    <ligand>
        <name>S-adenosyl-L-methionine</name>
        <dbReference type="ChEBI" id="CHEBI:59789"/>
    </ligand>
</feature>
<evidence type="ECO:0000256" key="2">
    <source>
        <dbReference type="ARBA" id="ARBA00022555"/>
    </source>
</evidence>
<evidence type="ECO:0000313" key="12">
    <source>
        <dbReference type="Proteomes" id="UP000037460"/>
    </source>
</evidence>
<dbReference type="InterPro" id="IPR003358">
    <property type="entry name" value="tRNA_(Gua-N-7)_MeTrfase_Trmb"/>
</dbReference>
<feature type="binding site" evidence="9">
    <location>
        <position position="178"/>
    </location>
    <ligand>
        <name>S-adenosyl-L-methionine</name>
        <dbReference type="ChEBI" id="CHEBI:59789"/>
    </ligand>
</feature>
<evidence type="ECO:0000256" key="10">
    <source>
        <dbReference type="SAM" id="MobiDB-lite"/>
    </source>
</evidence>
<reference evidence="12" key="1">
    <citation type="journal article" date="2015" name="PLoS Genet.">
        <title>Genome Sequence and Transcriptome Analyses of Chrysochromulina tobin: Metabolic Tools for Enhanced Algal Fitness in the Prominent Order Prymnesiales (Haptophyceae).</title>
        <authorList>
            <person name="Hovde B.T."/>
            <person name="Deodato C.R."/>
            <person name="Hunsperger H.M."/>
            <person name="Ryken S.A."/>
            <person name="Yost W."/>
            <person name="Jha R.K."/>
            <person name="Patterson J."/>
            <person name="Monnat R.J. Jr."/>
            <person name="Barlow S.B."/>
            <person name="Starkenburg S.R."/>
            <person name="Cattolico R.A."/>
        </authorList>
    </citation>
    <scope>NUCLEOTIDE SEQUENCE</scope>
    <source>
        <strain evidence="12">CCMP291</strain>
    </source>
</reference>
<keyword evidence="2 9" id="KW-0820">tRNA-binding</keyword>
<dbReference type="GO" id="GO:0005634">
    <property type="term" value="C:nucleus"/>
    <property type="evidence" value="ECO:0007669"/>
    <property type="project" value="UniProtKB-SubCell"/>
</dbReference>
<name>A0A0M0JNJ0_9EUKA</name>
<feature type="active site" evidence="9">
    <location>
        <position position="181"/>
    </location>
</feature>
<feature type="region of interest" description="Disordered" evidence="10">
    <location>
        <begin position="280"/>
        <end position="316"/>
    </location>
</feature>
<evidence type="ECO:0000256" key="5">
    <source>
        <dbReference type="ARBA" id="ARBA00022691"/>
    </source>
</evidence>
<dbReference type="Gene3D" id="3.40.50.150">
    <property type="entry name" value="Vaccinia Virus protein VP39"/>
    <property type="match status" value="1"/>
</dbReference>
<comment type="caution">
    <text evidence="11">The sequence shown here is derived from an EMBL/GenBank/DDBJ whole genome shotgun (WGS) entry which is preliminary data.</text>
</comment>
<comment type="subcellular location">
    <subcellularLocation>
        <location evidence="9">Nucleus</location>
    </subcellularLocation>
</comment>
<comment type="similarity">
    <text evidence="9">Belongs to the class I-like SAM-binding methyltransferase superfamily. TrmB family.</text>
</comment>
<feature type="binding site" evidence="9">
    <location>
        <begin position="255"/>
        <end position="257"/>
    </location>
    <ligand>
        <name>S-adenosyl-L-methionine</name>
        <dbReference type="ChEBI" id="CHEBI:59789"/>
    </ligand>
</feature>
<keyword evidence="4 9" id="KW-0808">Transferase</keyword>
<evidence type="ECO:0000256" key="6">
    <source>
        <dbReference type="ARBA" id="ARBA00022694"/>
    </source>
</evidence>
<sequence>MVDVGEDDDDADVRHPQKKFFRTRAHVNVLNANDFWYPVNPAAVPWAEYFPALAASSSAAAVPMPPVEFVDIGCGYGSLLFELAKIYPHTPILGIEIREKVVQYVQQSTLALREEARKLTMAAAAKAAAAPNDVSAASAAAAAANAPTFENVWALKNNAMRFMPNFFAKEQLSKLFFCFADPHFKRKNHRKRIVSQALLAEYAYVMKPGGFAYVITDVADLMLWMVDHFSSSPLFERLPREALKADPTVPALIRTDEGLKVQGNNGNMYIAVFRKRLDPLAPREPPPPNDNAAAALAASDAGYTPKEGGERRGMTW</sequence>